<name>A0A9D4GKX7_DREPO</name>
<accession>A0A9D4GKX7</accession>
<dbReference type="OrthoDB" id="6148918at2759"/>
<reference evidence="2" key="1">
    <citation type="journal article" date="2019" name="bioRxiv">
        <title>The Genome of the Zebra Mussel, Dreissena polymorpha: A Resource for Invasive Species Research.</title>
        <authorList>
            <person name="McCartney M.A."/>
            <person name="Auch B."/>
            <person name="Kono T."/>
            <person name="Mallez S."/>
            <person name="Zhang Y."/>
            <person name="Obille A."/>
            <person name="Becker A."/>
            <person name="Abrahante J.E."/>
            <person name="Garbe J."/>
            <person name="Badalamenti J.P."/>
            <person name="Herman A."/>
            <person name="Mangelson H."/>
            <person name="Liachko I."/>
            <person name="Sullivan S."/>
            <person name="Sone E.D."/>
            <person name="Koren S."/>
            <person name="Silverstein K.A.T."/>
            <person name="Beckman K.B."/>
            <person name="Gohl D.M."/>
        </authorList>
    </citation>
    <scope>NUCLEOTIDE SEQUENCE</scope>
    <source>
        <strain evidence="2">Duluth1</strain>
        <tissue evidence="2">Whole animal</tissue>
    </source>
</reference>
<comment type="caution">
    <text evidence="2">The sequence shown here is derived from an EMBL/GenBank/DDBJ whole genome shotgun (WGS) entry which is preliminary data.</text>
</comment>
<feature type="region of interest" description="Disordered" evidence="1">
    <location>
        <begin position="12"/>
        <end position="39"/>
    </location>
</feature>
<dbReference type="EMBL" id="JAIWYP010000005">
    <property type="protein sequence ID" value="KAH3817363.1"/>
    <property type="molecule type" value="Genomic_DNA"/>
</dbReference>
<evidence type="ECO:0000256" key="1">
    <source>
        <dbReference type="SAM" id="MobiDB-lite"/>
    </source>
</evidence>
<proteinExistence type="predicted"/>
<gene>
    <name evidence="2" type="ORF">DPMN_118896</name>
</gene>
<evidence type="ECO:0008006" key="4">
    <source>
        <dbReference type="Google" id="ProtNLM"/>
    </source>
</evidence>
<dbReference type="Proteomes" id="UP000828390">
    <property type="component" value="Unassembled WGS sequence"/>
</dbReference>
<dbReference type="AlphaFoldDB" id="A0A9D4GKX7"/>
<feature type="compositionally biased region" description="Pro residues" evidence="1">
    <location>
        <begin position="23"/>
        <end position="33"/>
    </location>
</feature>
<protein>
    <recommendedName>
        <fullName evidence="4">Interferon-induced protein 44-like</fullName>
    </recommendedName>
</protein>
<sequence>MQVTELEVYCVTDGQRKNSQPHPSQPPHPPQQPQPWRKTPEWTEKYLKTLTEDIVSFKPSCELGLSDIRILMLGTVGTGKSSFYNTINSAFKGRISHNAPCGVASNGITIAVWHQCKM</sequence>
<reference evidence="2" key="2">
    <citation type="submission" date="2020-11" db="EMBL/GenBank/DDBJ databases">
        <authorList>
            <person name="McCartney M.A."/>
            <person name="Auch B."/>
            <person name="Kono T."/>
            <person name="Mallez S."/>
            <person name="Becker A."/>
            <person name="Gohl D.M."/>
            <person name="Silverstein K.A.T."/>
            <person name="Koren S."/>
            <person name="Bechman K.B."/>
            <person name="Herman A."/>
            <person name="Abrahante J.E."/>
            <person name="Garbe J."/>
        </authorList>
    </citation>
    <scope>NUCLEOTIDE SEQUENCE</scope>
    <source>
        <strain evidence="2">Duluth1</strain>
        <tissue evidence="2">Whole animal</tissue>
    </source>
</reference>
<evidence type="ECO:0000313" key="3">
    <source>
        <dbReference type="Proteomes" id="UP000828390"/>
    </source>
</evidence>
<evidence type="ECO:0000313" key="2">
    <source>
        <dbReference type="EMBL" id="KAH3817363.1"/>
    </source>
</evidence>
<organism evidence="2 3">
    <name type="scientific">Dreissena polymorpha</name>
    <name type="common">Zebra mussel</name>
    <name type="synonym">Mytilus polymorpha</name>
    <dbReference type="NCBI Taxonomy" id="45954"/>
    <lineage>
        <taxon>Eukaryota</taxon>
        <taxon>Metazoa</taxon>
        <taxon>Spiralia</taxon>
        <taxon>Lophotrochozoa</taxon>
        <taxon>Mollusca</taxon>
        <taxon>Bivalvia</taxon>
        <taxon>Autobranchia</taxon>
        <taxon>Heteroconchia</taxon>
        <taxon>Euheterodonta</taxon>
        <taxon>Imparidentia</taxon>
        <taxon>Neoheterodontei</taxon>
        <taxon>Myida</taxon>
        <taxon>Dreissenoidea</taxon>
        <taxon>Dreissenidae</taxon>
        <taxon>Dreissena</taxon>
    </lineage>
</organism>
<keyword evidence="3" id="KW-1185">Reference proteome</keyword>